<comment type="caution">
    <text evidence="1">The sequence shown here is derived from an EMBL/GenBank/DDBJ whole genome shotgun (WGS) entry which is preliminary data.</text>
</comment>
<name>A0A2N9Y792_9NEIS</name>
<protein>
    <submittedName>
        <fullName evidence="1">Uncharacterized protein</fullName>
    </submittedName>
</protein>
<sequence>MRAAIHESNDVAAVIFHSRGFFVGLNAKTHSKLRYDTMERWVSDVHKHLTDSIALRELALKFDKAIGSVRSNFYNPMLAAKASTRVRI</sequence>
<accession>A0A2N9Y792</accession>
<proteinExistence type="predicted"/>
<dbReference type="AlphaFoldDB" id="A0A2N9Y792"/>
<evidence type="ECO:0000313" key="2">
    <source>
        <dbReference type="Proteomes" id="UP000231094"/>
    </source>
</evidence>
<organism evidence="1 2">
    <name type="scientific">Snodgrassella alvi</name>
    <dbReference type="NCBI Taxonomy" id="1196083"/>
    <lineage>
        <taxon>Bacteria</taxon>
        <taxon>Pseudomonadati</taxon>
        <taxon>Pseudomonadota</taxon>
        <taxon>Betaproteobacteria</taxon>
        <taxon>Neisseriales</taxon>
        <taxon>Neisseriaceae</taxon>
        <taxon>Snodgrassella</taxon>
    </lineage>
</organism>
<dbReference type="Proteomes" id="UP000231094">
    <property type="component" value="Unassembled WGS sequence"/>
</dbReference>
<dbReference type="RefSeq" id="WP_100116573.1">
    <property type="nucleotide sequence ID" value="NZ_MEIV01000009.1"/>
</dbReference>
<evidence type="ECO:0000313" key="1">
    <source>
        <dbReference type="EMBL" id="PIT65050.1"/>
    </source>
</evidence>
<reference evidence="1 2" key="1">
    <citation type="journal article" date="2017" name="MBio">
        <title>Type VI secretion-mediated competition in the bee gut microbiome.</title>
        <authorList>
            <person name="Steele M.I."/>
            <person name="Kwong W.K."/>
            <person name="Powell J.E."/>
            <person name="Whiteley M."/>
            <person name="Moran N.A."/>
        </authorList>
    </citation>
    <scope>NUCLEOTIDE SEQUENCE [LARGE SCALE GENOMIC DNA]</scope>
    <source>
        <strain evidence="1 2">PEB0171</strain>
    </source>
</reference>
<dbReference type="EMBL" id="MEIV01000009">
    <property type="protein sequence ID" value="PIT65050.1"/>
    <property type="molecule type" value="Genomic_DNA"/>
</dbReference>
<gene>
    <name evidence="1" type="ORF">BHC47_09475</name>
</gene>